<reference evidence="1 2" key="1">
    <citation type="journal article" date="2012" name="J. Virol.">
        <title>Complete Genome Sequence of Wide-Host-Range Staphylococcus aureus Phage JD007.</title>
        <authorList>
            <person name="Cui Z."/>
            <person name="Song Z."/>
            <person name="Wang Y."/>
            <person name="Zeng L."/>
            <person name="Shen W."/>
            <person name="Wang Z."/>
            <person name="Li Q."/>
            <person name="He P."/>
            <person name="Qin J."/>
            <person name="Guo X."/>
        </authorList>
    </citation>
    <scope>NUCLEOTIDE SEQUENCE [LARGE SCALE GENOMIC DNA]</scope>
</reference>
<dbReference type="SUPFAM" id="SSF52309">
    <property type="entry name" value="N-(deoxy)ribosyltransferase-like"/>
    <property type="match status" value="1"/>
</dbReference>
<keyword evidence="1" id="KW-0808">Transferase</keyword>
<name>K7QNH6_9CAUD</name>
<proteinExistence type="predicted"/>
<dbReference type="EMBL" id="JX878671">
    <property type="protein sequence ID" value="AFV50745.1"/>
    <property type="molecule type" value="Genomic_DNA"/>
</dbReference>
<protein>
    <submittedName>
        <fullName evidence="1">Nucleoside 2-deoxyribosyltransferase</fullName>
    </submittedName>
</protein>
<dbReference type="GeneID" id="14181254"/>
<accession>K7QNH6</accession>
<sequence length="208" mass="23799">MVNKIKDKVIYMGGHILNEAMVDYRDKQHKEVDGIVGVTPYSPHKDKSINDKANAEQTKLAERILTNDFKAMQESDIFVFDILNEGLGTIAELGILLGMKHQAEETINHIYDNGEEYFNYFTNKFETSLNTEEELIVDKLENIVNKPVLIYCSDIRQGHGKPYNDPDRAEFSTNQFVYGMVLELTDGEGFISWEEVINRLEKLGEQNG</sequence>
<dbReference type="RefSeq" id="YP_007112810.1">
    <property type="nucleotide sequence ID" value="NC_019726.1"/>
</dbReference>
<dbReference type="GO" id="GO:0016740">
    <property type="term" value="F:transferase activity"/>
    <property type="evidence" value="ECO:0007669"/>
    <property type="project" value="UniProtKB-KW"/>
</dbReference>
<organism evidence="1 2">
    <name type="scientific">Staphylococcus phage JD007</name>
    <dbReference type="NCBI Taxonomy" id="1239383"/>
    <lineage>
        <taxon>Viruses</taxon>
        <taxon>Duplodnaviria</taxon>
        <taxon>Heunggongvirae</taxon>
        <taxon>Uroviricota</taxon>
        <taxon>Caudoviricetes</taxon>
        <taxon>Herelleviridae</taxon>
        <taxon>Twortvirinae</taxon>
        <taxon>Kayvirus</taxon>
        <taxon>Kayvirus JD7</taxon>
    </lineage>
</organism>
<dbReference type="Proteomes" id="UP000009395">
    <property type="component" value="Segment"/>
</dbReference>
<dbReference type="Gene3D" id="3.40.50.450">
    <property type="match status" value="1"/>
</dbReference>
<keyword evidence="2" id="KW-1185">Reference proteome</keyword>
<evidence type="ECO:0000313" key="2">
    <source>
        <dbReference type="Proteomes" id="UP000009395"/>
    </source>
</evidence>
<evidence type="ECO:0000313" key="1">
    <source>
        <dbReference type="EMBL" id="AFV50745.1"/>
    </source>
</evidence>
<dbReference type="KEGG" id="vg:14181254"/>